<protein>
    <submittedName>
        <fullName evidence="2">Uncharacterized protein</fullName>
    </submittedName>
</protein>
<dbReference type="PANTHER" id="PTHR19446">
    <property type="entry name" value="REVERSE TRANSCRIPTASES"/>
    <property type="match status" value="1"/>
</dbReference>
<sequence>MTASISSLVIGLFRFSILAVVRTNNFKICVESSELEKIILRFVWNQKRPRIARGILKKKTIAGGITMPDFSLYYKAVVIKTAWHWPKNRHIDQWNRVESPEVDPQLYGQVIFDKGGKTIHWKKDSLLNKWCWENWTSTYLNVRQDTIKILGENTGNTLFELGHSNFLQDTSTKARETKAKMNYWDFIKIRSFCTAKDTVNKTQRQPTEWEKIFANDVSDKGLVSKIYKEHIKLNTKETNNPLMKWAKEQKSHRRRHRHGQQAHE</sequence>
<evidence type="ECO:0000313" key="3">
    <source>
        <dbReference type="Proteomes" id="UP000805418"/>
    </source>
</evidence>
<dbReference type="OrthoDB" id="9801402at2759"/>
<accession>A0A8I3S403</accession>
<dbReference type="Proteomes" id="UP000805418">
    <property type="component" value="Chromosome 8"/>
</dbReference>
<reference evidence="2" key="1">
    <citation type="submission" date="2020-03" db="EMBL/GenBank/DDBJ databases">
        <title>Long-read based genome assembly of a Labrador retriever dog.</title>
        <authorList>
            <person name="Eory L."/>
            <person name="Zhang W."/>
            <person name="Schoenebeck J."/>
        </authorList>
    </citation>
    <scope>NUCLEOTIDE SEQUENCE [LARGE SCALE GENOMIC DNA]</scope>
    <source>
        <strain evidence="2">Labrador retriever</strain>
    </source>
</reference>
<evidence type="ECO:0000256" key="1">
    <source>
        <dbReference type="SAM" id="SignalP"/>
    </source>
</evidence>
<proteinExistence type="predicted"/>
<name>A0A8I3S403_CANLF</name>
<dbReference type="GeneTree" id="ENSGT01150000286964"/>
<dbReference type="AlphaFoldDB" id="A0A8I3S403"/>
<keyword evidence="1" id="KW-0732">Signal</keyword>
<evidence type="ECO:0000313" key="2">
    <source>
        <dbReference type="Ensembl" id="ENSCAFP00845026866.1"/>
    </source>
</evidence>
<organism evidence="2 3">
    <name type="scientific">Canis lupus familiaris</name>
    <name type="common">Dog</name>
    <name type="synonym">Canis familiaris</name>
    <dbReference type="NCBI Taxonomy" id="9615"/>
    <lineage>
        <taxon>Eukaryota</taxon>
        <taxon>Metazoa</taxon>
        <taxon>Chordata</taxon>
        <taxon>Craniata</taxon>
        <taxon>Vertebrata</taxon>
        <taxon>Euteleostomi</taxon>
        <taxon>Mammalia</taxon>
        <taxon>Eutheria</taxon>
        <taxon>Laurasiatheria</taxon>
        <taxon>Carnivora</taxon>
        <taxon>Caniformia</taxon>
        <taxon>Canidae</taxon>
        <taxon>Canis</taxon>
    </lineage>
</organism>
<feature type="signal peptide" evidence="1">
    <location>
        <begin position="1"/>
        <end position="23"/>
    </location>
</feature>
<feature type="chain" id="PRO_5035144006" evidence="1">
    <location>
        <begin position="24"/>
        <end position="264"/>
    </location>
</feature>
<keyword evidence="3" id="KW-1185">Reference proteome</keyword>
<reference evidence="2" key="2">
    <citation type="submission" date="2025-08" db="UniProtKB">
        <authorList>
            <consortium name="Ensembl"/>
        </authorList>
    </citation>
    <scope>IDENTIFICATION</scope>
    <source>
        <strain evidence="2">Boxer</strain>
    </source>
</reference>
<dbReference type="Ensembl" id="ENSCAFT00845034320.1">
    <property type="protein sequence ID" value="ENSCAFP00845026866.1"/>
    <property type="gene ID" value="ENSCAFG00845019454.1"/>
</dbReference>
<reference evidence="2" key="3">
    <citation type="submission" date="2025-09" db="UniProtKB">
        <authorList>
            <consortium name="Ensembl"/>
        </authorList>
    </citation>
    <scope>IDENTIFICATION</scope>
    <source>
        <strain evidence="2">Boxer</strain>
    </source>
</reference>